<dbReference type="AlphaFoldDB" id="A0A511YFW0"/>
<gene>
    <name evidence="1" type="ORF">CLA01_41560</name>
</gene>
<sequence>MAGIDYSVFYIPEGIPNIKEYFPNIDFSEVDEWTVYVKDSQDNILATSRRNINGCCCIDDKVRIHFINSLGEIDSINFILSIEEHETKSDTWKKSQKSPLNRTKGGSYRQNITSNETIEAETRCYSESDQYWIKELMDSPVAWIETLLPNGFHESNEKEFIPIEISDMKFNPKKNKGRYEYIVKIKFSMSNDNSTHR</sequence>
<proteinExistence type="predicted"/>
<comment type="caution">
    <text evidence="1">The sequence shown here is derived from an EMBL/GenBank/DDBJ whole genome shotgun (WGS) entry which is preliminary data.</text>
</comment>
<dbReference type="RefSeq" id="WP_111960123.1">
    <property type="nucleotide sequence ID" value="NZ_BJYI01000026.1"/>
</dbReference>
<reference evidence="1 2" key="1">
    <citation type="submission" date="2019-07" db="EMBL/GenBank/DDBJ databases">
        <title>Whole genome shotgun sequence of Chryseobacterium lathyri NBRC 105250.</title>
        <authorList>
            <person name="Hosoyama A."/>
            <person name="Uohara A."/>
            <person name="Ohji S."/>
            <person name="Ichikawa N."/>
        </authorList>
    </citation>
    <scope>NUCLEOTIDE SEQUENCE [LARGE SCALE GENOMIC DNA]</scope>
    <source>
        <strain evidence="1 2">NBRC 105250</strain>
    </source>
</reference>
<evidence type="ECO:0000313" key="1">
    <source>
        <dbReference type="EMBL" id="GEN74084.1"/>
    </source>
</evidence>
<organism evidence="1 2">
    <name type="scientific">Chryseobacterium lathyri</name>
    <dbReference type="NCBI Taxonomy" id="395933"/>
    <lineage>
        <taxon>Bacteria</taxon>
        <taxon>Pseudomonadati</taxon>
        <taxon>Bacteroidota</taxon>
        <taxon>Flavobacteriia</taxon>
        <taxon>Flavobacteriales</taxon>
        <taxon>Weeksellaceae</taxon>
        <taxon>Chryseobacterium group</taxon>
        <taxon>Chryseobacterium</taxon>
    </lineage>
</organism>
<name>A0A511YFW0_9FLAO</name>
<evidence type="ECO:0000313" key="2">
    <source>
        <dbReference type="Proteomes" id="UP000321150"/>
    </source>
</evidence>
<protein>
    <submittedName>
        <fullName evidence="1">Uncharacterized protein</fullName>
    </submittedName>
</protein>
<dbReference type="OrthoDB" id="1253307at2"/>
<dbReference type="Proteomes" id="UP000321150">
    <property type="component" value="Unassembled WGS sequence"/>
</dbReference>
<dbReference type="EMBL" id="BJYI01000026">
    <property type="protein sequence ID" value="GEN74084.1"/>
    <property type="molecule type" value="Genomic_DNA"/>
</dbReference>
<accession>A0A511YFW0</accession>